<feature type="transmembrane region" description="Helical" evidence="13">
    <location>
        <begin position="28"/>
        <end position="45"/>
    </location>
</feature>
<dbReference type="SUPFAM" id="SSF46689">
    <property type="entry name" value="Homeodomain-like"/>
    <property type="match status" value="1"/>
</dbReference>
<evidence type="ECO:0000256" key="4">
    <source>
        <dbReference type="ARBA" id="ARBA00022692"/>
    </source>
</evidence>
<evidence type="ECO:0000313" key="15">
    <source>
        <dbReference type="EMBL" id="GAY52270.1"/>
    </source>
</evidence>
<dbReference type="Gene3D" id="1.20.1250.20">
    <property type="entry name" value="MFS general substrate transporter like domains"/>
    <property type="match status" value="1"/>
</dbReference>
<keyword evidence="11 12" id="KW-0539">Nucleus</keyword>
<dbReference type="STRING" id="55188.A0A2H5PIU4"/>
<dbReference type="SMART" id="SM00389">
    <property type="entry name" value="HOX"/>
    <property type="match status" value="1"/>
</dbReference>
<keyword evidence="6" id="KW-0805">Transcription regulation</keyword>
<dbReference type="GO" id="GO:0006355">
    <property type="term" value="P:regulation of DNA-templated transcription"/>
    <property type="evidence" value="ECO:0007669"/>
    <property type="project" value="InterPro"/>
</dbReference>
<evidence type="ECO:0000256" key="12">
    <source>
        <dbReference type="PROSITE-ProRule" id="PRU00108"/>
    </source>
</evidence>
<dbReference type="InterPro" id="IPR006563">
    <property type="entry name" value="POX_dom"/>
</dbReference>
<comment type="caution">
    <text evidence="15">The sequence shown here is derived from an EMBL/GenBank/DDBJ whole genome shotgun (WGS) entry which is preliminary data.</text>
</comment>
<dbReference type="Gene3D" id="1.10.10.60">
    <property type="entry name" value="Homeodomain-like"/>
    <property type="match status" value="1"/>
</dbReference>
<dbReference type="SMART" id="SM00574">
    <property type="entry name" value="POX"/>
    <property type="match status" value="1"/>
</dbReference>
<dbReference type="GO" id="GO:0022857">
    <property type="term" value="F:transmembrane transporter activity"/>
    <property type="evidence" value="ECO:0007669"/>
    <property type="project" value="InterPro"/>
</dbReference>
<evidence type="ECO:0000256" key="3">
    <source>
        <dbReference type="ARBA" id="ARBA00006454"/>
    </source>
</evidence>
<evidence type="ECO:0000256" key="5">
    <source>
        <dbReference type="ARBA" id="ARBA00022989"/>
    </source>
</evidence>
<dbReference type="InterPro" id="IPR000109">
    <property type="entry name" value="POT_fam"/>
</dbReference>
<dbReference type="InterPro" id="IPR008422">
    <property type="entry name" value="KN_HD"/>
</dbReference>
<evidence type="ECO:0000313" key="16">
    <source>
        <dbReference type="Proteomes" id="UP000236630"/>
    </source>
</evidence>
<feature type="transmembrane region" description="Helical" evidence="13">
    <location>
        <begin position="57"/>
        <end position="78"/>
    </location>
</feature>
<gene>
    <name evidence="15" type="ORF">CUMW_140580</name>
</gene>
<dbReference type="GO" id="GO:0005634">
    <property type="term" value="C:nucleus"/>
    <property type="evidence" value="ECO:0007669"/>
    <property type="project" value="UniProtKB-SubCell"/>
</dbReference>
<organism evidence="15 16">
    <name type="scientific">Citrus unshiu</name>
    <name type="common">Satsuma mandarin</name>
    <name type="synonym">Citrus nobilis var. unshiu</name>
    <dbReference type="NCBI Taxonomy" id="55188"/>
    <lineage>
        <taxon>Eukaryota</taxon>
        <taxon>Viridiplantae</taxon>
        <taxon>Streptophyta</taxon>
        <taxon>Embryophyta</taxon>
        <taxon>Tracheophyta</taxon>
        <taxon>Spermatophyta</taxon>
        <taxon>Magnoliopsida</taxon>
        <taxon>eudicotyledons</taxon>
        <taxon>Gunneridae</taxon>
        <taxon>Pentapetalae</taxon>
        <taxon>rosids</taxon>
        <taxon>malvids</taxon>
        <taxon>Sapindales</taxon>
        <taxon>Rutaceae</taxon>
        <taxon>Aurantioideae</taxon>
        <taxon>Citrus</taxon>
    </lineage>
</organism>
<dbReference type="PROSITE" id="PS50071">
    <property type="entry name" value="HOMEOBOX_2"/>
    <property type="match status" value="1"/>
</dbReference>
<evidence type="ECO:0000256" key="6">
    <source>
        <dbReference type="ARBA" id="ARBA00023015"/>
    </source>
</evidence>
<protein>
    <recommendedName>
        <fullName evidence="14">Homeobox domain-containing protein</fullName>
    </recommendedName>
</protein>
<keyword evidence="7 12" id="KW-0238">DNA-binding</keyword>
<keyword evidence="16" id="KW-1185">Reference proteome</keyword>
<dbReference type="PANTHER" id="PTHR11850">
    <property type="entry name" value="HOMEOBOX PROTEIN TRANSCRIPTION FACTORS"/>
    <property type="match status" value="1"/>
</dbReference>
<comment type="similarity">
    <text evidence="3">Belongs to the TALE/BELL homeobox family.</text>
</comment>
<keyword evidence="10" id="KW-0804">Transcription</keyword>
<evidence type="ECO:0000256" key="11">
    <source>
        <dbReference type="ARBA" id="ARBA00023242"/>
    </source>
</evidence>
<evidence type="ECO:0000256" key="9">
    <source>
        <dbReference type="ARBA" id="ARBA00023155"/>
    </source>
</evidence>
<accession>A0A2H5PIU4</accession>
<dbReference type="Proteomes" id="UP000236630">
    <property type="component" value="Unassembled WGS sequence"/>
</dbReference>
<feature type="domain" description="Homeobox" evidence="14">
    <location>
        <begin position="407"/>
        <end position="470"/>
    </location>
</feature>
<dbReference type="CDD" id="cd00086">
    <property type="entry name" value="homeodomain"/>
    <property type="match status" value="1"/>
</dbReference>
<name>A0A2H5PIU4_CITUN</name>
<evidence type="ECO:0000256" key="8">
    <source>
        <dbReference type="ARBA" id="ARBA00023136"/>
    </source>
</evidence>
<dbReference type="GO" id="GO:0016020">
    <property type="term" value="C:membrane"/>
    <property type="evidence" value="ECO:0007669"/>
    <property type="project" value="UniProtKB-SubCell"/>
</dbReference>
<comment type="subcellular location">
    <subcellularLocation>
        <location evidence="2">Membrane</location>
        <topology evidence="2">Multi-pass membrane protein</topology>
    </subcellularLocation>
    <subcellularLocation>
        <location evidence="1 12">Nucleus</location>
    </subcellularLocation>
</comment>
<keyword evidence="4 13" id="KW-0812">Transmembrane</keyword>
<sequence>MAQASTSSVKQGATMNRKVGNNFRIPPASIYSLGAVANLVLIIFYDKLTGNERGIKILQRIGIGMGFSVLAMTVAAFVESKGLKIVPKEIIHGGKRGPLSMIVFCLVPQHLILGSEDGFTLVGLQEYFYAQVPASMRNLSYLNSFLIIIRRFTTTTQTNQQEQPQPTSHIFQTNLTSFLQLNPPTKPPPASSSSSSLQSLHQTNFYTPFDPFPLNMHAQAQHYYSGFADSLKLQKSEVRSSVPWGPFTGYASILKRSRFLKPAQRILDEFCGTLYFDSSGSQVDSFCENPVVRDFIAFSDRIERSWKTSKLVLMLEEVYWKYKLYCQQMQSVVASFETVAGLGHAAPYISFAFKAISKHFCCLKNAILDQIHVSGSKTVSDKNANNDTTEPGCSSHKPVQKLGFLRPPHWRSQRALPDHAVAVLKTWLYENFLHPYPTDSDKQILAKQTGLSKNQVSNWFINARVRLWKPMVEEVHMLEIGQTQTTAEATNSNFGVPSDHLNTLFPEKLYQATQILQAEHVPTKHCRNKRAQAPEQNEEQKNACLSNLPSDQHIGFSGSSGVTLALALNQNDGNDLSRPFPLKQIRKLLVNHKISILDKDFKEHLMP</sequence>
<evidence type="ECO:0000259" key="14">
    <source>
        <dbReference type="PROSITE" id="PS50071"/>
    </source>
</evidence>
<dbReference type="Pfam" id="PF00854">
    <property type="entry name" value="PTR2"/>
    <property type="match status" value="1"/>
</dbReference>
<dbReference type="InterPro" id="IPR009057">
    <property type="entry name" value="Homeodomain-like_sf"/>
</dbReference>
<evidence type="ECO:0000256" key="7">
    <source>
        <dbReference type="ARBA" id="ARBA00023125"/>
    </source>
</evidence>
<dbReference type="Pfam" id="PF05920">
    <property type="entry name" value="Homeobox_KN"/>
    <property type="match status" value="1"/>
</dbReference>
<evidence type="ECO:0000256" key="13">
    <source>
        <dbReference type="SAM" id="Phobius"/>
    </source>
</evidence>
<proteinExistence type="inferred from homology"/>
<feature type="DNA-binding region" description="Homeobox" evidence="12">
    <location>
        <begin position="409"/>
        <end position="471"/>
    </location>
</feature>
<dbReference type="InterPro" id="IPR001356">
    <property type="entry name" value="HD"/>
</dbReference>
<evidence type="ECO:0000256" key="1">
    <source>
        <dbReference type="ARBA" id="ARBA00004123"/>
    </source>
</evidence>
<evidence type="ECO:0000256" key="2">
    <source>
        <dbReference type="ARBA" id="ARBA00004141"/>
    </source>
</evidence>
<keyword evidence="9 12" id="KW-0371">Homeobox</keyword>
<keyword evidence="8 13" id="KW-0472">Membrane</keyword>
<dbReference type="Pfam" id="PF07526">
    <property type="entry name" value="POX"/>
    <property type="match status" value="1"/>
</dbReference>
<evidence type="ECO:0000256" key="10">
    <source>
        <dbReference type="ARBA" id="ARBA00023163"/>
    </source>
</evidence>
<reference evidence="15 16" key="1">
    <citation type="journal article" date="2017" name="Front. Genet.">
        <title>Draft sequencing of the heterozygous diploid genome of Satsuma (Citrus unshiu Marc.) using a hybrid assembly approach.</title>
        <authorList>
            <person name="Shimizu T."/>
            <person name="Tanizawa Y."/>
            <person name="Mochizuki T."/>
            <person name="Nagasaki H."/>
            <person name="Yoshioka T."/>
            <person name="Toyoda A."/>
            <person name="Fujiyama A."/>
            <person name="Kaminuma E."/>
            <person name="Nakamura Y."/>
        </authorList>
    </citation>
    <scope>NUCLEOTIDE SEQUENCE [LARGE SCALE GENOMIC DNA]</scope>
    <source>
        <strain evidence="16">cv. Miyagawa wase</strain>
    </source>
</reference>
<dbReference type="AlphaFoldDB" id="A0A2H5PIU4"/>
<dbReference type="InterPro" id="IPR036259">
    <property type="entry name" value="MFS_trans_sf"/>
</dbReference>
<keyword evidence="5 13" id="KW-1133">Transmembrane helix</keyword>
<dbReference type="EMBL" id="BDQV01000079">
    <property type="protein sequence ID" value="GAY52270.1"/>
    <property type="molecule type" value="Genomic_DNA"/>
</dbReference>
<dbReference type="GO" id="GO:0003677">
    <property type="term" value="F:DNA binding"/>
    <property type="evidence" value="ECO:0007669"/>
    <property type="project" value="UniProtKB-UniRule"/>
</dbReference>
<dbReference type="InterPro" id="IPR050224">
    <property type="entry name" value="TALE_homeobox"/>
</dbReference>